<sequence length="1019" mass="111456">MPRGHKSKKGHGGRGGHQHAYHDFDFDDDFTIFDTVAARGHRGRGFGRGTLNHTHSVFVPAATRAMPRGGSRGSGPSTPGRGRGSPTPRGRGDFQPRGRGGPVFRGATRGNITPRGRGRGYGYTDRGYGSGSEYQNRLLEPIKFVIAESTPRFLFEEGAAEEIFKAEVVDLAQGDGAPTADVVEAAFATRQDEQRGSEEDTAEGESDFRPQAGDQSERITNNPQLQPSSISTHSRELPKLDIASAVSLATRLKDAALTPREETFRSTTPRPELSVNRNGAATPILSAPITELDSDSGSDVEDVVLFVPTPKTPARPLTPLPLINTPAPGPMYMLGVSPSPMRPSPLSASFGPPVLEEKKVKLESVREVPRSEPPTKEFDEPVPEIVLSEVEPQVGPDIKPITIEFVPTGPAPETDVPVINFEDLSSAMFVDTTPTPVMDAPVRDQVLPQGITHERVLGVEPAQEASPNTPRPHDMEFEFSSRSTTRNIVREIPLVKEVTISTAQTITETTLPVPNVPALRPTTPNFHDMTFKFTPRSVASRDRTRTRKLPNYHGHRGLGFKFSGKPPVPREGDSDLDWGDNGPPKPKNLLKSTSDKDSESDDDPGMFEDVSSADMLKFLKNVEAREWVTMDDINDEAILRQEDELYDVDSEDDSEDEDEDELDQALAKAEGGIIESDDDIVAHLVDEDDSDGSDAVDESFRTRLNRLRESTLGRGKEGKKGKKGKKKGKGNKGKARMDEDDSSDNDFRLPTRGFSKADADEEFIAGLEDQFLDDIFLKRERKRGMISPPLSPASRKKNLPPELQAQWERDRQKKAENKRLRALQRQVAALEKAPKRGAGSKASFLFNSGTLTLSVVESRMRSFVANLAQKTMALPAMDKESRRRAHLLAECFSIKTVSKGKGVGRYVTMTRTSRTGINIAEGKIRRLVNADNEAAGGGFAAFNKAYYHRADDGQAKSVIKTRDGEIIGHKAAKIGEDNVGHKLLSKMGWSEGDRIGMSGGLSDPLQAIMKRSKLGLGAS</sequence>
<feature type="compositionally biased region" description="Basic and acidic residues" evidence="1">
    <location>
        <begin position="698"/>
        <end position="718"/>
    </location>
</feature>
<feature type="domain" description="R3H" evidence="3">
    <location>
        <begin position="850"/>
        <end position="913"/>
    </location>
</feature>
<dbReference type="GO" id="GO:0003676">
    <property type="term" value="F:nucleic acid binding"/>
    <property type="evidence" value="ECO:0007669"/>
    <property type="project" value="UniProtKB-UniRule"/>
</dbReference>
<evidence type="ECO:0008006" key="6">
    <source>
        <dbReference type="Google" id="ProtNLM"/>
    </source>
</evidence>
<dbReference type="Pfam" id="PF01424">
    <property type="entry name" value="R3H"/>
    <property type="match status" value="1"/>
</dbReference>
<feature type="region of interest" description="Disordered" evidence="1">
    <location>
        <begin position="61"/>
        <end position="124"/>
    </location>
</feature>
<feature type="domain" description="G-patch" evidence="2">
    <location>
        <begin position="976"/>
        <end position="1019"/>
    </location>
</feature>
<dbReference type="InterPro" id="IPR001374">
    <property type="entry name" value="R3H_dom"/>
</dbReference>
<dbReference type="InterPro" id="IPR051189">
    <property type="entry name" value="Splicing_assoc_domain"/>
</dbReference>
<dbReference type="SUPFAM" id="SSF82708">
    <property type="entry name" value="R3H domain"/>
    <property type="match status" value="1"/>
</dbReference>
<dbReference type="CDD" id="cd02325">
    <property type="entry name" value="R3H"/>
    <property type="match status" value="1"/>
</dbReference>
<evidence type="ECO:0000256" key="1">
    <source>
        <dbReference type="SAM" id="MobiDB-lite"/>
    </source>
</evidence>
<protein>
    <recommendedName>
        <fullName evidence="6">Protein SQS1</fullName>
    </recommendedName>
</protein>
<accession>A0A8H2XRW1</accession>
<dbReference type="Gene3D" id="3.30.1370.50">
    <property type="entry name" value="R3H-like domain"/>
    <property type="match status" value="1"/>
</dbReference>
<feature type="compositionally biased region" description="Acidic residues" evidence="1">
    <location>
        <begin position="686"/>
        <end position="697"/>
    </location>
</feature>
<dbReference type="AlphaFoldDB" id="A0A8H2XRW1"/>
<dbReference type="InterPro" id="IPR036867">
    <property type="entry name" value="R3H_dom_sf"/>
</dbReference>
<feature type="compositionally biased region" description="Polar residues" evidence="1">
    <location>
        <begin position="218"/>
        <end position="232"/>
    </location>
</feature>
<dbReference type="Proteomes" id="UP000663846">
    <property type="component" value="Unassembled WGS sequence"/>
</dbReference>
<dbReference type="PANTHER" id="PTHR14195">
    <property type="entry name" value="G PATCH DOMAIN CONTAINING PROTEIN 2"/>
    <property type="match status" value="1"/>
</dbReference>
<evidence type="ECO:0000313" key="4">
    <source>
        <dbReference type="EMBL" id="CAE6431297.1"/>
    </source>
</evidence>
<name>A0A8H2XRW1_9AGAM</name>
<evidence type="ECO:0000259" key="3">
    <source>
        <dbReference type="PROSITE" id="PS51061"/>
    </source>
</evidence>
<evidence type="ECO:0000259" key="2">
    <source>
        <dbReference type="PROSITE" id="PS50174"/>
    </source>
</evidence>
<gene>
    <name evidence="4" type="ORF">RDB_LOCUS107751</name>
</gene>
<dbReference type="PROSITE" id="PS51061">
    <property type="entry name" value="R3H"/>
    <property type="match status" value="1"/>
</dbReference>
<reference evidence="4" key="1">
    <citation type="submission" date="2021-01" db="EMBL/GenBank/DDBJ databases">
        <authorList>
            <person name="Kaushik A."/>
        </authorList>
    </citation>
    <scope>NUCLEOTIDE SEQUENCE</scope>
    <source>
        <strain evidence="4">AG1-1C</strain>
    </source>
</reference>
<feature type="region of interest" description="Disordered" evidence="1">
    <location>
        <begin position="527"/>
        <end position="609"/>
    </location>
</feature>
<dbReference type="Pfam" id="PF01585">
    <property type="entry name" value="G-patch"/>
    <property type="match status" value="1"/>
</dbReference>
<proteinExistence type="predicted"/>
<feature type="region of interest" description="Disordered" evidence="1">
    <location>
        <begin position="641"/>
        <end position="749"/>
    </location>
</feature>
<feature type="compositionally biased region" description="Low complexity" evidence="1">
    <location>
        <begin position="74"/>
        <end position="89"/>
    </location>
</feature>
<organism evidence="4 5">
    <name type="scientific">Rhizoctonia solani</name>
    <dbReference type="NCBI Taxonomy" id="456999"/>
    <lineage>
        <taxon>Eukaryota</taxon>
        <taxon>Fungi</taxon>
        <taxon>Dikarya</taxon>
        <taxon>Basidiomycota</taxon>
        <taxon>Agaricomycotina</taxon>
        <taxon>Agaricomycetes</taxon>
        <taxon>Cantharellales</taxon>
        <taxon>Ceratobasidiaceae</taxon>
        <taxon>Rhizoctonia</taxon>
    </lineage>
</organism>
<dbReference type="SMART" id="SM00443">
    <property type="entry name" value="G_patch"/>
    <property type="match status" value="1"/>
</dbReference>
<feature type="compositionally biased region" description="Basic residues" evidence="1">
    <location>
        <begin position="544"/>
        <end position="558"/>
    </location>
</feature>
<dbReference type="InterPro" id="IPR000467">
    <property type="entry name" value="G_patch_dom"/>
</dbReference>
<evidence type="ECO:0000313" key="5">
    <source>
        <dbReference type="Proteomes" id="UP000663846"/>
    </source>
</evidence>
<dbReference type="PROSITE" id="PS50174">
    <property type="entry name" value="G_PATCH"/>
    <property type="match status" value="1"/>
</dbReference>
<feature type="region of interest" description="Disordered" evidence="1">
    <location>
        <begin position="461"/>
        <end position="482"/>
    </location>
</feature>
<comment type="caution">
    <text evidence="4">The sequence shown here is derived from an EMBL/GenBank/DDBJ whole genome shotgun (WGS) entry which is preliminary data.</text>
</comment>
<feature type="compositionally biased region" description="Basic residues" evidence="1">
    <location>
        <begin position="719"/>
        <end position="734"/>
    </location>
</feature>
<feature type="region of interest" description="Disordered" evidence="1">
    <location>
        <begin position="189"/>
        <end position="236"/>
    </location>
</feature>
<feature type="compositionally biased region" description="Acidic residues" evidence="1">
    <location>
        <begin position="644"/>
        <end position="663"/>
    </location>
</feature>
<dbReference type="EMBL" id="CAJMWS010000327">
    <property type="protein sequence ID" value="CAE6431297.1"/>
    <property type="molecule type" value="Genomic_DNA"/>
</dbReference>